<proteinExistence type="predicted"/>
<evidence type="ECO:0000313" key="2">
    <source>
        <dbReference type="EMBL" id="AWU95648.1"/>
    </source>
</evidence>
<keyword evidence="2" id="KW-0614">Plasmid</keyword>
<gene>
    <name evidence="2" type="ORF">DM194_15230</name>
</gene>
<name>A0A2U9SCG3_9PROT</name>
<evidence type="ECO:0000313" key="3">
    <source>
        <dbReference type="Proteomes" id="UP000249605"/>
    </source>
</evidence>
<dbReference type="KEGG" id="azm:DM194_15230"/>
<evidence type="ECO:0000256" key="1">
    <source>
        <dbReference type="SAM" id="MobiDB-lite"/>
    </source>
</evidence>
<sequence>MIEDLNRRNQNPPEKDPGLERAAQRLHVIFSELGAAIEVSNDFRNGPPGDTRKGPPVFIQRHFRLQSMVSNGSCGAGSVKPPAAFGGGPQGLA</sequence>
<feature type="region of interest" description="Disordered" evidence="1">
    <location>
        <begin position="70"/>
        <end position="93"/>
    </location>
</feature>
<dbReference type="AlphaFoldDB" id="A0A2U9SCG3"/>
<keyword evidence="3" id="KW-1185">Reference proteome</keyword>
<organism evidence="2 3">
    <name type="scientific">Azospirillum ramasamyi</name>
    <dbReference type="NCBI Taxonomy" id="682998"/>
    <lineage>
        <taxon>Bacteria</taxon>
        <taxon>Pseudomonadati</taxon>
        <taxon>Pseudomonadota</taxon>
        <taxon>Alphaproteobacteria</taxon>
        <taxon>Rhodospirillales</taxon>
        <taxon>Azospirillaceae</taxon>
        <taxon>Azospirillum</taxon>
    </lineage>
</organism>
<protein>
    <submittedName>
        <fullName evidence="2">Uncharacterized protein</fullName>
    </submittedName>
</protein>
<geneLocation type="plasmid" evidence="2 3">
    <name>unnamed1</name>
</geneLocation>
<reference evidence="2 3" key="1">
    <citation type="submission" date="2018-06" db="EMBL/GenBank/DDBJ databases">
        <title>Complete genome sequencing of Azospirillum sp. M2T2B2.</title>
        <authorList>
            <person name="Heo J."/>
            <person name="Kim S.-J."/>
            <person name="Kwon S.-W."/>
            <person name="Anandham R."/>
        </authorList>
    </citation>
    <scope>NUCLEOTIDE SEQUENCE [LARGE SCALE GENOMIC DNA]</scope>
    <source>
        <strain evidence="2 3">M2T2B2</strain>
        <plasmid evidence="2 3">unnamed1</plasmid>
    </source>
</reference>
<feature type="region of interest" description="Disordered" evidence="1">
    <location>
        <begin position="1"/>
        <end position="20"/>
    </location>
</feature>
<dbReference type="Proteomes" id="UP000249605">
    <property type="component" value="Plasmid unnamed1"/>
</dbReference>
<accession>A0A2U9SCG3</accession>
<dbReference type="EMBL" id="CP029830">
    <property type="protein sequence ID" value="AWU95648.1"/>
    <property type="molecule type" value="Genomic_DNA"/>
</dbReference>
<dbReference type="RefSeq" id="WP_111068407.1">
    <property type="nucleotide sequence ID" value="NZ_CP029830.1"/>
</dbReference>